<dbReference type="GO" id="GO:0001817">
    <property type="term" value="P:regulation of cytokine production"/>
    <property type="evidence" value="ECO:0007669"/>
    <property type="project" value="TreeGrafter"/>
</dbReference>
<dbReference type="InterPro" id="IPR003599">
    <property type="entry name" value="Ig_sub"/>
</dbReference>
<dbReference type="InterPro" id="IPR013783">
    <property type="entry name" value="Ig-like_fold"/>
</dbReference>
<dbReference type="GeneTree" id="ENSGT01030000234764"/>
<dbReference type="SMART" id="SM00406">
    <property type="entry name" value="IGv"/>
    <property type="match status" value="1"/>
</dbReference>
<dbReference type="PROSITE" id="PS50835">
    <property type="entry name" value="IG_LIKE"/>
    <property type="match status" value="1"/>
</dbReference>
<dbReference type="InterPro" id="IPR050504">
    <property type="entry name" value="IgSF_BTN/MOG"/>
</dbReference>
<dbReference type="PANTHER" id="PTHR24100:SF151">
    <property type="entry name" value="ICOS LIGAND"/>
    <property type="match status" value="1"/>
</dbReference>
<organism evidence="5 6">
    <name type="scientific">Haplochromis burtoni</name>
    <name type="common">Burton's mouthbrooder</name>
    <name type="synonym">Chromis burtoni</name>
    <dbReference type="NCBI Taxonomy" id="8153"/>
    <lineage>
        <taxon>Eukaryota</taxon>
        <taxon>Metazoa</taxon>
        <taxon>Chordata</taxon>
        <taxon>Craniata</taxon>
        <taxon>Vertebrata</taxon>
        <taxon>Euteleostomi</taxon>
        <taxon>Actinopterygii</taxon>
        <taxon>Neopterygii</taxon>
        <taxon>Teleostei</taxon>
        <taxon>Neoteleostei</taxon>
        <taxon>Acanthomorphata</taxon>
        <taxon>Ovalentaria</taxon>
        <taxon>Cichlomorphae</taxon>
        <taxon>Cichliformes</taxon>
        <taxon>Cichlidae</taxon>
        <taxon>African cichlids</taxon>
        <taxon>Pseudocrenilabrinae</taxon>
        <taxon>Haplochromini</taxon>
        <taxon>Haplochromis</taxon>
    </lineage>
</organism>
<dbReference type="PANTHER" id="PTHR24100">
    <property type="entry name" value="BUTYROPHILIN"/>
    <property type="match status" value="1"/>
</dbReference>
<dbReference type="GO" id="GO:0050852">
    <property type="term" value="P:T cell receptor signaling pathway"/>
    <property type="evidence" value="ECO:0007669"/>
    <property type="project" value="TreeGrafter"/>
</dbReference>
<dbReference type="Ensembl" id="ENSHBUT00000034238.1">
    <property type="protein sequence ID" value="ENSHBUP00000032369.1"/>
    <property type="gene ID" value="ENSHBUG00000018456.1"/>
</dbReference>
<dbReference type="AlphaFoldDB" id="A0A3Q3C8L7"/>
<dbReference type="Proteomes" id="UP000264840">
    <property type="component" value="Unplaced"/>
</dbReference>
<reference evidence="5" key="1">
    <citation type="submission" date="2025-05" db="UniProtKB">
        <authorList>
            <consortium name="Ensembl"/>
        </authorList>
    </citation>
    <scope>IDENTIFICATION</scope>
</reference>
<dbReference type="Gene3D" id="2.60.40.10">
    <property type="entry name" value="Immunoglobulins"/>
    <property type="match status" value="1"/>
</dbReference>
<evidence type="ECO:0000259" key="4">
    <source>
        <dbReference type="PROSITE" id="PS50835"/>
    </source>
</evidence>
<dbReference type="InterPro" id="IPR007110">
    <property type="entry name" value="Ig-like_dom"/>
</dbReference>
<sequence length="224" mass="25365">MEAISVIIYTKTIVTKTFTALVIISQHALAVEVEGNTEAESVQLPCQHSGFIPDDNPTVTWTRNDLDPTTVHVRREEGDDLKGQNRRYSGRTSMRPDALDSLDFSLTLRKPQLTDSGKYSCTLSDGRKERRLTDVQLQVKGQPQTSTPIIPGQRSILFRGLCLFILLYYSTHNAVHESFCVTHPNFSKLEELNTNLPPKHGNLNPAFDHIHWSDQRFKCKNNCI</sequence>
<evidence type="ECO:0000313" key="5">
    <source>
        <dbReference type="Ensembl" id="ENSHBUP00000016522.1"/>
    </source>
</evidence>
<protein>
    <recommendedName>
        <fullName evidence="4">Ig-like domain-containing protein</fullName>
    </recommendedName>
</protein>
<dbReference type="SMART" id="SM00409">
    <property type="entry name" value="IG"/>
    <property type="match status" value="1"/>
</dbReference>
<evidence type="ECO:0000313" key="6">
    <source>
        <dbReference type="Proteomes" id="UP000264840"/>
    </source>
</evidence>
<evidence type="ECO:0000256" key="2">
    <source>
        <dbReference type="ARBA" id="ARBA00023136"/>
    </source>
</evidence>
<name>A0A3Q3C8L7_HAPBU</name>
<dbReference type="GO" id="GO:0009897">
    <property type="term" value="C:external side of plasma membrane"/>
    <property type="evidence" value="ECO:0007669"/>
    <property type="project" value="TreeGrafter"/>
</dbReference>
<dbReference type="InterPro" id="IPR013106">
    <property type="entry name" value="Ig_V-set"/>
</dbReference>
<dbReference type="SUPFAM" id="SSF48726">
    <property type="entry name" value="Immunoglobulin"/>
    <property type="match status" value="1"/>
</dbReference>
<proteinExistence type="predicted"/>
<dbReference type="Pfam" id="PF07686">
    <property type="entry name" value="V-set"/>
    <property type="match status" value="1"/>
</dbReference>
<dbReference type="InterPro" id="IPR036179">
    <property type="entry name" value="Ig-like_dom_sf"/>
</dbReference>
<dbReference type="Ensembl" id="ENSHBUT00000034246.1">
    <property type="protein sequence ID" value="ENSHBUP00000016522.1"/>
    <property type="gene ID" value="ENSHBUG00000018476.1"/>
</dbReference>
<feature type="domain" description="Ig-like" evidence="4">
    <location>
        <begin position="38"/>
        <end position="133"/>
    </location>
</feature>
<keyword evidence="2" id="KW-0472">Membrane</keyword>
<accession>A0A3Q3C8L7</accession>
<dbReference type="GO" id="GO:0005102">
    <property type="term" value="F:signaling receptor binding"/>
    <property type="evidence" value="ECO:0007669"/>
    <property type="project" value="TreeGrafter"/>
</dbReference>
<keyword evidence="6" id="KW-1185">Reference proteome</keyword>
<evidence type="ECO:0000256" key="1">
    <source>
        <dbReference type="ARBA" id="ARBA00004370"/>
    </source>
</evidence>
<evidence type="ECO:0000256" key="3">
    <source>
        <dbReference type="ARBA" id="ARBA00023319"/>
    </source>
</evidence>
<comment type="subcellular location">
    <subcellularLocation>
        <location evidence="1">Membrane</location>
    </subcellularLocation>
</comment>
<keyword evidence="3" id="KW-0393">Immunoglobulin domain</keyword>